<dbReference type="PROSITE" id="PS50404">
    <property type="entry name" value="GST_NTER"/>
    <property type="match status" value="1"/>
</dbReference>
<comment type="caution">
    <text evidence="3">The sequence shown here is derived from an EMBL/GenBank/DDBJ whole genome shotgun (WGS) entry which is preliminary data.</text>
</comment>
<dbReference type="PROSITE" id="PS50405">
    <property type="entry name" value="GST_CTER"/>
    <property type="match status" value="1"/>
</dbReference>
<dbReference type="CDD" id="cd03057">
    <property type="entry name" value="GST_N_Beta"/>
    <property type="match status" value="1"/>
</dbReference>
<dbReference type="InterPro" id="IPR036282">
    <property type="entry name" value="Glutathione-S-Trfase_C_sf"/>
</dbReference>
<dbReference type="SFLD" id="SFLDG00358">
    <property type="entry name" value="Main_(cytGST)"/>
    <property type="match status" value="1"/>
</dbReference>
<name>A0ABT8T2J0_9HYPH</name>
<dbReference type="Pfam" id="PF13409">
    <property type="entry name" value="GST_N_2"/>
    <property type="match status" value="1"/>
</dbReference>
<dbReference type="InterPro" id="IPR010987">
    <property type="entry name" value="Glutathione-S-Trfase_C-like"/>
</dbReference>
<dbReference type="EMBL" id="JAUKWQ010000011">
    <property type="protein sequence ID" value="MDO1584969.1"/>
    <property type="molecule type" value="Genomic_DNA"/>
</dbReference>
<organism evidence="3 4">
    <name type="scientific">Rhizobium oryzicola</name>
    <dbReference type="NCBI Taxonomy" id="1232668"/>
    <lineage>
        <taxon>Bacteria</taxon>
        <taxon>Pseudomonadati</taxon>
        <taxon>Pseudomonadota</taxon>
        <taxon>Alphaproteobacteria</taxon>
        <taxon>Hyphomicrobiales</taxon>
        <taxon>Rhizobiaceae</taxon>
        <taxon>Rhizobium/Agrobacterium group</taxon>
        <taxon>Rhizobium</taxon>
    </lineage>
</organism>
<dbReference type="InterPro" id="IPR036249">
    <property type="entry name" value="Thioredoxin-like_sf"/>
</dbReference>
<proteinExistence type="predicted"/>
<protein>
    <submittedName>
        <fullName evidence="3">Glutathione binding-like protein</fullName>
    </submittedName>
</protein>
<accession>A0ABT8T2J0</accession>
<dbReference type="RefSeq" id="WP_302079232.1">
    <property type="nucleotide sequence ID" value="NZ_JAUKWQ010000011.1"/>
</dbReference>
<dbReference type="Gene3D" id="3.40.30.10">
    <property type="entry name" value="Glutaredoxin"/>
    <property type="match status" value="1"/>
</dbReference>
<gene>
    <name evidence="3" type="ORF">Q2T52_23005</name>
</gene>
<dbReference type="Pfam" id="PF00043">
    <property type="entry name" value="GST_C"/>
    <property type="match status" value="1"/>
</dbReference>
<dbReference type="Gene3D" id="1.20.1050.10">
    <property type="match status" value="1"/>
</dbReference>
<dbReference type="InterPro" id="IPR004046">
    <property type="entry name" value="GST_C"/>
</dbReference>
<keyword evidence="4" id="KW-1185">Reference proteome</keyword>
<evidence type="ECO:0000259" key="2">
    <source>
        <dbReference type="PROSITE" id="PS50405"/>
    </source>
</evidence>
<reference evidence="3" key="1">
    <citation type="journal article" date="2015" name="Int. J. Syst. Evol. Microbiol.">
        <title>Rhizobium oryzicola sp. nov., potential plant-growth-promoting endophytic bacteria isolated from rice roots.</title>
        <authorList>
            <person name="Zhang X.X."/>
            <person name="Gao J.S."/>
            <person name="Cao Y.H."/>
            <person name="Sheirdil R.A."/>
            <person name="Wang X.C."/>
            <person name="Zhang L."/>
        </authorList>
    </citation>
    <scope>NUCLEOTIDE SEQUENCE</scope>
    <source>
        <strain evidence="3">05753</strain>
    </source>
</reference>
<feature type="domain" description="GST C-terminal" evidence="2">
    <location>
        <begin position="90"/>
        <end position="200"/>
    </location>
</feature>
<feature type="domain" description="GST N-terminal" evidence="1">
    <location>
        <begin position="7"/>
        <end position="88"/>
    </location>
</feature>
<dbReference type="Proteomes" id="UP001169006">
    <property type="component" value="Unassembled WGS sequence"/>
</dbReference>
<reference evidence="3" key="2">
    <citation type="submission" date="2023-07" db="EMBL/GenBank/DDBJ databases">
        <authorList>
            <person name="Sun H."/>
        </authorList>
    </citation>
    <scope>NUCLEOTIDE SEQUENCE</scope>
    <source>
        <strain evidence="3">05753</strain>
    </source>
</reference>
<dbReference type="SFLD" id="SFLDS00019">
    <property type="entry name" value="Glutathione_Transferase_(cytos"/>
    <property type="match status" value="1"/>
</dbReference>
<dbReference type="SUPFAM" id="SSF47616">
    <property type="entry name" value="GST C-terminal domain-like"/>
    <property type="match status" value="1"/>
</dbReference>
<evidence type="ECO:0000259" key="1">
    <source>
        <dbReference type="PROSITE" id="PS50404"/>
    </source>
</evidence>
<dbReference type="SUPFAM" id="SSF52833">
    <property type="entry name" value="Thioredoxin-like"/>
    <property type="match status" value="1"/>
</dbReference>
<dbReference type="InterPro" id="IPR004045">
    <property type="entry name" value="Glutathione_S-Trfase_N"/>
</dbReference>
<sequence length="200" mass="22313">MVETTETTMKLFYYPAACSLADHIALIEAGLAYTAVPINHEKKTADGRDFLSLNPKGYIPALELEDGSILTENPVILNYIAERAGKLLPQGLARWRVLEALAFMSSEIHSAYQPFFRNFPEVEKARAREKLTGNFAILSAQQADREFLVGDTFTIADCYLYWVLTVVPKTGVQLPDNLQASFDRLKTRPSVVRALAEEGL</sequence>
<dbReference type="PANTHER" id="PTHR44051:SF8">
    <property type="entry name" value="GLUTATHIONE S-TRANSFERASE GSTA"/>
    <property type="match status" value="1"/>
</dbReference>
<evidence type="ECO:0000313" key="4">
    <source>
        <dbReference type="Proteomes" id="UP001169006"/>
    </source>
</evidence>
<dbReference type="InterPro" id="IPR040079">
    <property type="entry name" value="Glutathione_S-Trfase"/>
</dbReference>
<dbReference type="PANTHER" id="PTHR44051">
    <property type="entry name" value="GLUTATHIONE S-TRANSFERASE-RELATED"/>
    <property type="match status" value="1"/>
</dbReference>
<evidence type="ECO:0000313" key="3">
    <source>
        <dbReference type="EMBL" id="MDO1584969.1"/>
    </source>
</evidence>
<dbReference type="SFLD" id="SFLDG01150">
    <property type="entry name" value="Main.1:_Beta-like"/>
    <property type="match status" value="1"/>
</dbReference>